<dbReference type="InterPro" id="IPR004639">
    <property type="entry name" value="4pyrrol_synth_GluAld_NH2Trfase"/>
</dbReference>
<dbReference type="NCBIfam" id="NF000818">
    <property type="entry name" value="PRK00062.1"/>
    <property type="match status" value="1"/>
</dbReference>
<gene>
    <name evidence="7 8" type="primary">hemL</name>
    <name evidence="8" type="ORF">CF386_04555</name>
</gene>
<dbReference type="PANTHER" id="PTHR43713:SF3">
    <property type="entry name" value="GLUTAMATE-1-SEMIALDEHYDE 2,1-AMINOMUTASE 1, CHLOROPLASTIC-RELATED"/>
    <property type="match status" value="1"/>
</dbReference>
<name>A0A220VDG0_9GAMM</name>
<dbReference type="Gene3D" id="3.40.640.10">
    <property type="entry name" value="Type I PLP-dependent aspartate aminotransferase-like (Major domain)"/>
    <property type="match status" value="1"/>
</dbReference>
<protein>
    <recommendedName>
        <fullName evidence="7">Glutamate-1-semialdehyde 2,1-aminomutase</fullName>
        <shortName evidence="7">GSA</shortName>
        <ecNumber evidence="7">5.4.3.8</ecNumber>
    </recommendedName>
    <alternativeName>
        <fullName evidence="7">Glutamate-1-semialdehyde aminotransferase</fullName>
        <shortName evidence="7">GSA-AT</shortName>
    </alternativeName>
</protein>
<keyword evidence="4 7" id="KW-0663">Pyridoxal phosphate</keyword>
<evidence type="ECO:0000256" key="4">
    <source>
        <dbReference type="ARBA" id="ARBA00022898"/>
    </source>
</evidence>
<evidence type="ECO:0000313" key="9">
    <source>
        <dbReference type="Proteomes" id="UP000242175"/>
    </source>
</evidence>
<dbReference type="EC" id="5.4.3.8" evidence="7"/>
<dbReference type="InterPro" id="IPR015422">
    <property type="entry name" value="PyrdxlP-dep_Trfase_small"/>
</dbReference>
<dbReference type="UniPathway" id="UPA00251">
    <property type="reaction ID" value="UER00317"/>
</dbReference>
<dbReference type="EMBL" id="CP022355">
    <property type="protein sequence ID" value="ASK78330.1"/>
    <property type="molecule type" value="Genomic_DNA"/>
</dbReference>
<dbReference type="FunFam" id="3.40.640.10:FF:000021">
    <property type="entry name" value="Glutamate-1-semialdehyde 2,1-aminomutase"/>
    <property type="match status" value="1"/>
</dbReference>
<evidence type="ECO:0000256" key="6">
    <source>
        <dbReference type="ARBA" id="ARBA00023244"/>
    </source>
</evidence>
<dbReference type="GO" id="GO:0042286">
    <property type="term" value="F:glutamate-1-semialdehyde 2,1-aminomutase activity"/>
    <property type="evidence" value="ECO:0007669"/>
    <property type="project" value="UniProtKB-UniRule"/>
</dbReference>
<dbReference type="InterPro" id="IPR015421">
    <property type="entry name" value="PyrdxlP-dep_Trfase_major"/>
</dbReference>
<dbReference type="Proteomes" id="UP000242175">
    <property type="component" value="Chromosome large"/>
</dbReference>
<evidence type="ECO:0000256" key="1">
    <source>
        <dbReference type="ARBA" id="ARBA00001933"/>
    </source>
</evidence>
<reference evidence="8 9" key="1">
    <citation type="journal article" date="2016" name="Int. J. Syst. Evol. Microbiol.">
        <title>Paraphotobacterium marinum gen. nov., sp. nov., a member of the family Vibrionaceae, isolated from surface seawater.</title>
        <authorList>
            <person name="Huang Z."/>
            <person name="Dong C."/>
            <person name="Shao Z."/>
        </authorList>
    </citation>
    <scope>NUCLEOTIDE SEQUENCE [LARGE SCALE GENOMIC DNA]</scope>
    <source>
        <strain evidence="8 9">NSCS20N07D</strain>
    </source>
</reference>
<dbReference type="SUPFAM" id="SSF53383">
    <property type="entry name" value="PLP-dependent transferases"/>
    <property type="match status" value="1"/>
</dbReference>
<dbReference type="RefSeq" id="WP_089073238.1">
    <property type="nucleotide sequence ID" value="NZ_CBCSAM010000001.1"/>
</dbReference>
<dbReference type="AlphaFoldDB" id="A0A220VDG0"/>
<sequence>MNNSEKCFQQAKLSIPGGVNSPVRSFSSVKRNPLFIDSAKGAYVFDIDGNEYIDYVGSWGPMILGHNHPKIQEAVINATNKGLSFGAPTKPEITMAELIKKHISSIDKVRMVNSGTEATMSAIRLARGYTGKSKIIKFEGCYHGHVDSLLVKAGSGALTFGKPSSAGIPDDTTKDTLVCQFNDIKSVEQAIKNNENEIAALIIEPVAGNMNCILPKDNFLKKIRELCNLNKIILIFDEVMTGFRVNYKSAQGYYDVQPDLTCLGKIIGGGLPAAAFGGKSEIMDMLAPNGPVYQAGTLSGNPIAMAAGTACLQTLMNEKNFKDLDHKSKSLTSGLLTVANDYKVPFKTSQIGGMFGLFFTNQESISTFKDVNQCNQEHFLKFFNEMLDQGIYLAPSSFEAGFISLAHTQDLIEQTINASETAFKEIAKVI</sequence>
<comment type="subunit">
    <text evidence="7">Homodimer.</text>
</comment>
<evidence type="ECO:0000313" key="8">
    <source>
        <dbReference type="EMBL" id="ASK78330.1"/>
    </source>
</evidence>
<dbReference type="NCBIfam" id="TIGR00713">
    <property type="entry name" value="hemL"/>
    <property type="match status" value="1"/>
</dbReference>
<dbReference type="Gene3D" id="3.90.1150.10">
    <property type="entry name" value="Aspartate Aminotransferase, domain 1"/>
    <property type="match status" value="1"/>
</dbReference>
<keyword evidence="7" id="KW-0963">Cytoplasm</keyword>
<comment type="pathway">
    <text evidence="2">Porphyrin-containing compound metabolism; protoporphyrin-IX biosynthesis; 5-aminolevulinate from L-glutamyl-tRNA(Glu): step 2/2.</text>
</comment>
<dbReference type="GO" id="GO:0006782">
    <property type="term" value="P:protoporphyrinogen IX biosynthetic process"/>
    <property type="evidence" value="ECO:0007669"/>
    <property type="project" value="UniProtKB-UniRule"/>
</dbReference>
<comment type="cofactor">
    <cofactor evidence="1 7">
        <name>pyridoxal 5'-phosphate</name>
        <dbReference type="ChEBI" id="CHEBI:597326"/>
    </cofactor>
</comment>
<dbReference type="HAMAP" id="MF_00375">
    <property type="entry name" value="HemL_aminotrans_3"/>
    <property type="match status" value="1"/>
</dbReference>
<dbReference type="GO" id="GO:0005737">
    <property type="term" value="C:cytoplasm"/>
    <property type="evidence" value="ECO:0007669"/>
    <property type="project" value="UniProtKB-SubCell"/>
</dbReference>
<dbReference type="InterPro" id="IPR015424">
    <property type="entry name" value="PyrdxlP-dep_Trfase"/>
</dbReference>
<dbReference type="Pfam" id="PF00202">
    <property type="entry name" value="Aminotran_3"/>
    <property type="match status" value="1"/>
</dbReference>
<dbReference type="KEGG" id="pmai:CF386_04555"/>
<evidence type="ECO:0000256" key="2">
    <source>
        <dbReference type="ARBA" id="ARBA00004819"/>
    </source>
</evidence>
<evidence type="ECO:0000256" key="3">
    <source>
        <dbReference type="ARBA" id="ARBA00008981"/>
    </source>
</evidence>
<dbReference type="OrthoDB" id="9801052at2"/>
<organism evidence="8 9">
    <name type="scientific">Paraphotobacterium marinum</name>
    <dbReference type="NCBI Taxonomy" id="1755811"/>
    <lineage>
        <taxon>Bacteria</taxon>
        <taxon>Pseudomonadati</taxon>
        <taxon>Pseudomonadota</taxon>
        <taxon>Gammaproteobacteria</taxon>
        <taxon>Vibrionales</taxon>
        <taxon>Vibrionaceae</taxon>
        <taxon>Paraphotobacterium</taxon>
    </lineage>
</organism>
<proteinExistence type="inferred from homology"/>
<dbReference type="GO" id="GO:0008483">
    <property type="term" value="F:transaminase activity"/>
    <property type="evidence" value="ECO:0007669"/>
    <property type="project" value="InterPro"/>
</dbReference>
<evidence type="ECO:0000256" key="5">
    <source>
        <dbReference type="ARBA" id="ARBA00023235"/>
    </source>
</evidence>
<comment type="catalytic activity">
    <reaction evidence="7">
        <text>(S)-4-amino-5-oxopentanoate = 5-aminolevulinate</text>
        <dbReference type="Rhea" id="RHEA:14265"/>
        <dbReference type="ChEBI" id="CHEBI:57501"/>
        <dbReference type="ChEBI" id="CHEBI:356416"/>
        <dbReference type="EC" id="5.4.3.8"/>
    </reaction>
</comment>
<accession>A0A220VDG0</accession>
<keyword evidence="5 7" id="KW-0413">Isomerase</keyword>
<comment type="similarity">
    <text evidence="3 7">Belongs to the class-III pyridoxal-phosphate-dependent aminotransferase family. HemL subfamily.</text>
</comment>
<evidence type="ECO:0000256" key="7">
    <source>
        <dbReference type="HAMAP-Rule" id="MF_00375"/>
    </source>
</evidence>
<keyword evidence="9" id="KW-1185">Reference proteome</keyword>
<dbReference type="PANTHER" id="PTHR43713">
    <property type="entry name" value="GLUTAMATE-1-SEMIALDEHYDE 2,1-AMINOMUTASE"/>
    <property type="match status" value="1"/>
</dbReference>
<dbReference type="InterPro" id="IPR005814">
    <property type="entry name" value="Aminotrans_3"/>
</dbReference>
<dbReference type="CDD" id="cd00610">
    <property type="entry name" value="OAT_like"/>
    <property type="match status" value="1"/>
</dbReference>
<keyword evidence="6 7" id="KW-0627">Porphyrin biosynthesis</keyword>
<comment type="subcellular location">
    <subcellularLocation>
        <location evidence="7">Cytoplasm</location>
    </subcellularLocation>
</comment>
<dbReference type="GO" id="GO:0030170">
    <property type="term" value="F:pyridoxal phosphate binding"/>
    <property type="evidence" value="ECO:0007669"/>
    <property type="project" value="InterPro"/>
</dbReference>
<feature type="modified residue" description="N6-(pyridoxal phosphate)lysine" evidence="7">
    <location>
        <position position="265"/>
    </location>
</feature>